<evidence type="ECO:0000313" key="4">
    <source>
        <dbReference type="Proteomes" id="UP000694621"/>
    </source>
</evidence>
<dbReference type="AlphaFoldDB" id="A0A8B9GWV9"/>
<dbReference type="InterPro" id="IPR011161">
    <property type="entry name" value="MHC_I-like_Ag-recog"/>
</dbReference>
<dbReference type="GO" id="GO:0006955">
    <property type="term" value="P:immune response"/>
    <property type="evidence" value="ECO:0007669"/>
    <property type="project" value="TreeGrafter"/>
</dbReference>
<dbReference type="Pfam" id="PF00129">
    <property type="entry name" value="MHC_I"/>
    <property type="match status" value="1"/>
</dbReference>
<dbReference type="InterPro" id="IPR011162">
    <property type="entry name" value="MHC_I/II-like_Ag-recog"/>
</dbReference>
<dbReference type="Ensembl" id="ENSAMXT00005005800.1">
    <property type="protein sequence ID" value="ENSAMXP00005005056.1"/>
    <property type="gene ID" value="ENSAMXG00005003147.1"/>
</dbReference>
<dbReference type="PANTHER" id="PTHR16675">
    <property type="entry name" value="MHC CLASS I-RELATED"/>
    <property type="match status" value="1"/>
</dbReference>
<evidence type="ECO:0000313" key="3">
    <source>
        <dbReference type="Ensembl" id="ENSAMXP00005005056.1"/>
    </source>
</evidence>
<dbReference type="InterPro" id="IPR036179">
    <property type="entry name" value="Ig-like_dom_sf"/>
</dbReference>
<dbReference type="InterPro" id="IPR050208">
    <property type="entry name" value="MHC_class-I_related"/>
</dbReference>
<sequence>MLILSLLFSHKVTCLFYLFSSGVHFHQATFIYTTRTTILPKCMATTFTDGLQISYYDSNSKTFKSSWGWVRESMNKSWELFKNSIYRSMEDLNMTSTLLWSTLEIFQWISNCTWDDKSGDCSGYEKYGRNGKDFITLDVKKRSYISHTPEAIHITDLWNKDKARLESVIHHYTSACAELVKISVPKFYGRSSLVLLPPEVYLWQKNSSVVCLATGVYSKTTKVMWQKNSEDIHENVDEGETLCNEVKPEEWKNHQYSCVVFDQNWKDKIVKNLTEEEIKKGKDVSKYHKTKTFLCTKVRTSISLTCILQLAKSLMINERLAAVFSQCKD</sequence>
<accession>A0A8B9GWV9</accession>
<dbReference type="Gene3D" id="2.60.40.10">
    <property type="entry name" value="Immunoglobulins"/>
    <property type="match status" value="1"/>
</dbReference>
<proteinExistence type="predicted"/>
<reference evidence="3" key="1">
    <citation type="submission" date="2025-08" db="UniProtKB">
        <authorList>
            <consortium name="Ensembl"/>
        </authorList>
    </citation>
    <scope>IDENTIFICATION</scope>
</reference>
<keyword evidence="1" id="KW-0325">Glycoprotein</keyword>
<evidence type="ECO:0000256" key="1">
    <source>
        <dbReference type="ARBA" id="ARBA00023180"/>
    </source>
</evidence>
<dbReference type="Gene3D" id="3.30.500.10">
    <property type="entry name" value="MHC class I-like antigen recognition-like"/>
    <property type="match status" value="1"/>
</dbReference>
<dbReference type="GO" id="GO:0009897">
    <property type="term" value="C:external side of plasma membrane"/>
    <property type="evidence" value="ECO:0007669"/>
    <property type="project" value="TreeGrafter"/>
</dbReference>
<name>A0A8B9GWV9_ASTMX</name>
<dbReference type="InterPro" id="IPR013783">
    <property type="entry name" value="Ig-like_fold"/>
</dbReference>
<dbReference type="InterPro" id="IPR037055">
    <property type="entry name" value="MHC_I-like_Ag-recog_sf"/>
</dbReference>
<feature type="domain" description="MHC class I-like antigen recognition-like" evidence="2">
    <location>
        <begin position="36"/>
        <end position="177"/>
    </location>
</feature>
<dbReference type="GO" id="GO:0005615">
    <property type="term" value="C:extracellular space"/>
    <property type="evidence" value="ECO:0007669"/>
    <property type="project" value="TreeGrafter"/>
</dbReference>
<protein>
    <recommendedName>
        <fullName evidence="2">MHC class I-like antigen recognition-like domain-containing protein</fullName>
    </recommendedName>
</protein>
<dbReference type="SUPFAM" id="SSF54452">
    <property type="entry name" value="MHC antigen-recognition domain"/>
    <property type="match status" value="1"/>
</dbReference>
<dbReference type="PANTHER" id="PTHR16675:SF237">
    <property type="entry name" value="MHC CLASS I ANTIGEN TRANSCRIPT VARIANT 1-RELATED"/>
    <property type="match status" value="1"/>
</dbReference>
<organism evidence="3 4">
    <name type="scientific">Astyanax mexicanus</name>
    <name type="common">Blind cave fish</name>
    <name type="synonym">Astyanax fasciatus mexicanus</name>
    <dbReference type="NCBI Taxonomy" id="7994"/>
    <lineage>
        <taxon>Eukaryota</taxon>
        <taxon>Metazoa</taxon>
        <taxon>Chordata</taxon>
        <taxon>Craniata</taxon>
        <taxon>Vertebrata</taxon>
        <taxon>Euteleostomi</taxon>
        <taxon>Actinopterygii</taxon>
        <taxon>Neopterygii</taxon>
        <taxon>Teleostei</taxon>
        <taxon>Ostariophysi</taxon>
        <taxon>Characiformes</taxon>
        <taxon>Characoidei</taxon>
        <taxon>Acestrorhamphidae</taxon>
        <taxon>Acestrorhamphinae</taxon>
        <taxon>Astyanax</taxon>
    </lineage>
</organism>
<dbReference type="Proteomes" id="UP000694621">
    <property type="component" value="Unplaced"/>
</dbReference>
<dbReference type="SUPFAM" id="SSF48726">
    <property type="entry name" value="Immunoglobulin"/>
    <property type="match status" value="1"/>
</dbReference>
<evidence type="ECO:0000259" key="2">
    <source>
        <dbReference type="Pfam" id="PF00129"/>
    </source>
</evidence>